<reference evidence="1 2" key="1">
    <citation type="submission" date="2016-07" db="EMBL/GenBank/DDBJ databases">
        <title>Pervasive Adenine N6-methylation of Active Genes in Fungi.</title>
        <authorList>
            <consortium name="DOE Joint Genome Institute"/>
            <person name="Mondo S.J."/>
            <person name="Dannebaum R.O."/>
            <person name="Kuo R.C."/>
            <person name="Labutti K."/>
            <person name="Haridas S."/>
            <person name="Kuo A."/>
            <person name="Salamov A."/>
            <person name="Ahrendt S.R."/>
            <person name="Lipzen A."/>
            <person name="Sullivan W."/>
            <person name="Andreopoulos W.B."/>
            <person name="Clum A."/>
            <person name="Lindquist E."/>
            <person name="Daum C."/>
            <person name="Ramamoorthy G.K."/>
            <person name="Gryganskyi A."/>
            <person name="Culley D."/>
            <person name="Magnuson J.K."/>
            <person name="James T.Y."/>
            <person name="O'Malley M.A."/>
            <person name="Stajich J.E."/>
            <person name="Spatafora J.W."/>
            <person name="Visel A."/>
            <person name="Grigoriev I.V."/>
        </authorList>
    </citation>
    <scope>NUCLEOTIDE SEQUENCE [LARGE SCALE GENOMIC DNA]</scope>
    <source>
        <strain evidence="1 2">CBS 931.73</strain>
    </source>
</reference>
<comment type="caution">
    <text evidence="1">The sequence shown here is derived from an EMBL/GenBank/DDBJ whole genome shotgun (WGS) entry which is preliminary data.</text>
</comment>
<dbReference type="Proteomes" id="UP000193498">
    <property type="component" value="Unassembled WGS sequence"/>
</dbReference>
<name>A0A1Y1YB75_9FUNG</name>
<organism evidence="1 2">
    <name type="scientific">Basidiobolus meristosporus CBS 931.73</name>
    <dbReference type="NCBI Taxonomy" id="1314790"/>
    <lineage>
        <taxon>Eukaryota</taxon>
        <taxon>Fungi</taxon>
        <taxon>Fungi incertae sedis</taxon>
        <taxon>Zoopagomycota</taxon>
        <taxon>Entomophthoromycotina</taxon>
        <taxon>Basidiobolomycetes</taxon>
        <taxon>Basidiobolales</taxon>
        <taxon>Basidiobolaceae</taxon>
        <taxon>Basidiobolus</taxon>
    </lineage>
</organism>
<accession>A0A1Y1YB75</accession>
<keyword evidence="2" id="KW-1185">Reference proteome</keyword>
<dbReference type="Gene3D" id="2.60.40.640">
    <property type="match status" value="1"/>
</dbReference>
<dbReference type="InParanoid" id="A0A1Y1YB75"/>
<sequence>MYNSTVCIHLVEDPVVLHGTPDESVGKIVSGFVTFTPTKPLNAKCVTLQLEGKVENHKIKEIWEKITTVNQSWVLWKPSDNEPLLDVKTHQFPF</sequence>
<protein>
    <recommendedName>
        <fullName evidence="3">Arrestin-like N-terminal domain-containing protein</fullName>
    </recommendedName>
</protein>
<gene>
    <name evidence="1" type="ORF">K493DRAFT_337446</name>
</gene>
<dbReference type="AlphaFoldDB" id="A0A1Y1YB75"/>
<dbReference type="OrthoDB" id="2333384at2759"/>
<proteinExistence type="predicted"/>
<dbReference type="InterPro" id="IPR014752">
    <property type="entry name" value="Arrestin-like_C"/>
</dbReference>
<evidence type="ECO:0008006" key="3">
    <source>
        <dbReference type="Google" id="ProtNLM"/>
    </source>
</evidence>
<evidence type="ECO:0000313" key="1">
    <source>
        <dbReference type="EMBL" id="ORX95237.1"/>
    </source>
</evidence>
<dbReference type="EMBL" id="MCFE01000182">
    <property type="protein sequence ID" value="ORX95237.1"/>
    <property type="molecule type" value="Genomic_DNA"/>
</dbReference>
<feature type="non-terminal residue" evidence="1">
    <location>
        <position position="94"/>
    </location>
</feature>
<evidence type="ECO:0000313" key="2">
    <source>
        <dbReference type="Proteomes" id="UP000193498"/>
    </source>
</evidence>